<name>A0A1Y2KAP8_9PROT</name>
<dbReference type="AlphaFoldDB" id="A0A1Y2KAP8"/>
<dbReference type="Proteomes" id="UP000194003">
    <property type="component" value="Unassembled WGS sequence"/>
</dbReference>
<evidence type="ECO:0000256" key="1">
    <source>
        <dbReference type="ARBA" id="ARBA00022729"/>
    </source>
</evidence>
<dbReference type="EMBL" id="LVJN01000015">
    <property type="protein sequence ID" value="OSM07004.1"/>
    <property type="molecule type" value="Genomic_DNA"/>
</dbReference>
<proteinExistence type="predicted"/>
<gene>
    <name evidence="4" type="ORF">MAIT1_00094</name>
</gene>
<evidence type="ECO:0000256" key="2">
    <source>
        <dbReference type="SAM" id="SignalP"/>
    </source>
</evidence>
<evidence type="ECO:0000313" key="5">
    <source>
        <dbReference type="Proteomes" id="UP000194003"/>
    </source>
</evidence>
<dbReference type="InterPro" id="IPR050811">
    <property type="entry name" value="Phosphate_ABC_transporter"/>
</dbReference>
<evidence type="ECO:0000259" key="3">
    <source>
        <dbReference type="Pfam" id="PF12849"/>
    </source>
</evidence>
<dbReference type="InterPro" id="IPR024370">
    <property type="entry name" value="PBP_domain"/>
</dbReference>
<dbReference type="STRING" id="1434232.MAIT1_00094"/>
<dbReference type="Gene3D" id="3.40.190.10">
    <property type="entry name" value="Periplasmic binding protein-like II"/>
    <property type="match status" value="2"/>
</dbReference>
<dbReference type="RefSeq" id="WP_158089297.1">
    <property type="nucleotide sequence ID" value="NZ_LVJN01000015.1"/>
</dbReference>
<protein>
    <submittedName>
        <fullName evidence="4">Putative extracellular solute-binding protein</fullName>
    </submittedName>
</protein>
<feature type="domain" description="PBP" evidence="3">
    <location>
        <begin position="25"/>
        <end position="260"/>
    </location>
</feature>
<dbReference type="Pfam" id="PF12849">
    <property type="entry name" value="PBP_like_2"/>
    <property type="match status" value="1"/>
</dbReference>
<feature type="chain" id="PRO_5013322463" evidence="2">
    <location>
        <begin position="29"/>
        <end position="298"/>
    </location>
</feature>
<sequence>MRRISAWRRAAQLLSVAALLLASASAQAAQITWAGCGITKNGITKALATAYERKTGVTIEVRGGGALKGLRDARAGRVDVAGSCRYALPVPQEAGANMIPVAWDGLVMITARDNPVTGLTSQQTRDVFEGRITNWKALGGRDERIALFTRRGKLSGVGHMFRVMFFRNPYQEYPTAEEAPRSSGLIEMLVGKGSGGFGLSGASSAHKRPEVKMLSLDGVYPSQDNIASGRYYLIRPLYYVLSDSASPQTQGFIDFALSAEGQAIVEAEGVVSLAQGRGLTKLFKERFGAQYLAAPLRD</sequence>
<dbReference type="PANTHER" id="PTHR30570:SF1">
    <property type="entry name" value="PHOSPHATE-BINDING PROTEIN PSTS"/>
    <property type="match status" value="1"/>
</dbReference>
<feature type="signal peptide" evidence="2">
    <location>
        <begin position="1"/>
        <end position="28"/>
    </location>
</feature>
<organism evidence="4 5">
    <name type="scientific">Magnetofaba australis IT-1</name>
    <dbReference type="NCBI Taxonomy" id="1434232"/>
    <lineage>
        <taxon>Bacteria</taxon>
        <taxon>Pseudomonadati</taxon>
        <taxon>Pseudomonadota</taxon>
        <taxon>Magnetococcia</taxon>
        <taxon>Magnetococcales</taxon>
        <taxon>Magnetococcaceae</taxon>
        <taxon>Magnetofaba</taxon>
    </lineage>
</organism>
<dbReference type="SUPFAM" id="SSF53850">
    <property type="entry name" value="Periplasmic binding protein-like II"/>
    <property type="match status" value="1"/>
</dbReference>
<dbReference type="PANTHER" id="PTHR30570">
    <property type="entry name" value="PERIPLASMIC PHOSPHATE BINDING COMPONENT OF PHOSPHATE ABC TRANSPORTER"/>
    <property type="match status" value="1"/>
</dbReference>
<keyword evidence="5" id="KW-1185">Reference proteome</keyword>
<evidence type="ECO:0000313" key="4">
    <source>
        <dbReference type="EMBL" id="OSM07004.1"/>
    </source>
</evidence>
<keyword evidence="1 2" id="KW-0732">Signal</keyword>
<dbReference type="OrthoDB" id="9790048at2"/>
<accession>A0A1Y2KAP8</accession>
<reference evidence="4 5" key="1">
    <citation type="journal article" date="2016" name="BMC Genomics">
        <title>Combined genomic and structural analyses of a cultured magnetotactic bacterium reveals its niche adaptation to a dynamic environment.</title>
        <authorList>
            <person name="Araujo A.C."/>
            <person name="Morillo V."/>
            <person name="Cypriano J."/>
            <person name="Teixeira L.C."/>
            <person name="Leao P."/>
            <person name="Lyra S."/>
            <person name="Almeida L.G."/>
            <person name="Bazylinski D.A."/>
            <person name="Vasconcellos A.T."/>
            <person name="Abreu F."/>
            <person name="Lins U."/>
        </authorList>
    </citation>
    <scope>NUCLEOTIDE SEQUENCE [LARGE SCALE GENOMIC DNA]</scope>
    <source>
        <strain evidence="4 5">IT-1</strain>
    </source>
</reference>
<comment type="caution">
    <text evidence="4">The sequence shown here is derived from an EMBL/GenBank/DDBJ whole genome shotgun (WGS) entry which is preliminary data.</text>
</comment>